<dbReference type="Proteomes" id="UP001229346">
    <property type="component" value="Unassembled WGS sequence"/>
</dbReference>
<evidence type="ECO:0000313" key="1">
    <source>
        <dbReference type="EMBL" id="MDQ0111544.1"/>
    </source>
</evidence>
<proteinExistence type="predicted"/>
<name>A0ABT9TW01_PAEHA</name>
<dbReference type="EMBL" id="JAUSSU010000002">
    <property type="protein sequence ID" value="MDQ0111544.1"/>
    <property type="molecule type" value="Genomic_DNA"/>
</dbReference>
<evidence type="ECO:0000313" key="2">
    <source>
        <dbReference type="Proteomes" id="UP001229346"/>
    </source>
</evidence>
<protein>
    <submittedName>
        <fullName evidence="1">Uncharacterized protein</fullName>
    </submittedName>
</protein>
<organism evidence="1 2">
    <name type="scientific">Paenibacillus harenae</name>
    <dbReference type="NCBI Taxonomy" id="306543"/>
    <lineage>
        <taxon>Bacteria</taxon>
        <taxon>Bacillati</taxon>
        <taxon>Bacillota</taxon>
        <taxon>Bacilli</taxon>
        <taxon>Bacillales</taxon>
        <taxon>Paenibacillaceae</taxon>
        <taxon>Paenibacillus</taxon>
    </lineage>
</organism>
<sequence>MPLFSNAFRYMIARPLLKVGKRPCDFDWKCIYLLEIANRLYYYRFVRSKGIFLKFSVNKRDKICLLLTKQFCFAKLSECFRSSFASQNFKEVKP</sequence>
<reference evidence="1 2" key="1">
    <citation type="submission" date="2023-07" db="EMBL/GenBank/DDBJ databases">
        <title>Sorghum-associated microbial communities from plants grown in Nebraska, USA.</title>
        <authorList>
            <person name="Schachtman D."/>
        </authorList>
    </citation>
    <scope>NUCLEOTIDE SEQUENCE [LARGE SCALE GENOMIC DNA]</scope>
    <source>
        <strain evidence="1 2">CC482</strain>
    </source>
</reference>
<accession>A0ABT9TW01</accession>
<gene>
    <name evidence="1" type="ORF">J2T15_000977</name>
</gene>
<comment type="caution">
    <text evidence="1">The sequence shown here is derived from an EMBL/GenBank/DDBJ whole genome shotgun (WGS) entry which is preliminary data.</text>
</comment>
<keyword evidence="2" id="KW-1185">Reference proteome</keyword>